<protein>
    <submittedName>
        <fullName evidence="1">Energy transducer TonB</fullName>
    </submittedName>
</protein>
<accession>A0A9Q3YXT7</accession>
<comment type="caution">
    <text evidence="1">The sequence shown here is derived from an EMBL/GenBank/DDBJ whole genome shotgun (WGS) entry which is preliminary data.</text>
</comment>
<dbReference type="EMBL" id="JAJNAY010000001">
    <property type="protein sequence ID" value="MCD1115410.1"/>
    <property type="molecule type" value="Genomic_DNA"/>
</dbReference>
<proteinExistence type="predicted"/>
<gene>
    <name evidence="1" type="ORF">LO744_00760</name>
</gene>
<name>A0A9Q3YXT7_9FLAO</name>
<evidence type="ECO:0000313" key="2">
    <source>
        <dbReference type="Proteomes" id="UP001108025"/>
    </source>
</evidence>
<evidence type="ECO:0000313" key="1">
    <source>
        <dbReference type="EMBL" id="MCD1115410.1"/>
    </source>
</evidence>
<sequence length="174" mass="19745">MLSKNFQPEKVSDSSNIHCDLFFIIDKEGNISEIKAIGTNNEFNNQATYALSQIKEKWEPATLNGAPVKYMMKVPLDIKFDEVEKAKFPAGEDSFKKRILENLKAKDTQEKKSCTISFVVDDVGRISKIKAQGTDKTFNKNVERAVSKIRERWTPALLRGLPIANPVLIHFEIN</sequence>
<dbReference type="Gene3D" id="3.30.1150.10">
    <property type="match status" value="2"/>
</dbReference>
<dbReference type="Proteomes" id="UP001108025">
    <property type="component" value="Unassembled WGS sequence"/>
</dbReference>
<dbReference type="RefSeq" id="WP_230666414.1">
    <property type="nucleotide sequence ID" value="NZ_JAJNAY010000001.1"/>
</dbReference>
<reference evidence="1" key="1">
    <citation type="submission" date="2021-11" db="EMBL/GenBank/DDBJ databases">
        <title>Description of novel Chryseobacterium species.</title>
        <authorList>
            <person name="Saticioglu I.B."/>
            <person name="Ay H."/>
            <person name="Altun S."/>
            <person name="Duman M."/>
        </authorList>
    </citation>
    <scope>NUCLEOTIDE SEQUENCE</scope>
    <source>
        <strain evidence="1">C-17</strain>
    </source>
</reference>
<keyword evidence="2" id="KW-1185">Reference proteome</keyword>
<organism evidence="1 2">
    <name type="scientific">Chryseobacterium turcicum</name>
    <dbReference type="NCBI Taxonomy" id="2898076"/>
    <lineage>
        <taxon>Bacteria</taxon>
        <taxon>Pseudomonadati</taxon>
        <taxon>Bacteroidota</taxon>
        <taxon>Flavobacteriia</taxon>
        <taxon>Flavobacteriales</taxon>
        <taxon>Weeksellaceae</taxon>
        <taxon>Chryseobacterium group</taxon>
        <taxon>Chryseobacterium</taxon>
    </lineage>
</organism>
<dbReference type="AlphaFoldDB" id="A0A9Q3YXT7"/>